<feature type="region of interest" description="Disordered" evidence="7">
    <location>
        <begin position="385"/>
        <end position="427"/>
    </location>
</feature>
<keyword evidence="2" id="KW-0862">Zinc</keyword>
<evidence type="ECO:0000256" key="8">
    <source>
        <dbReference type="SAM" id="SignalP"/>
    </source>
</evidence>
<keyword evidence="4" id="KW-0238">DNA-binding</keyword>
<reference evidence="9 10" key="1">
    <citation type="submission" date="2015-01" db="EMBL/GenBank/DDBJ databases">
        <title>The Genome Sequence of Exophiala oligosperma CBS72588.</title>
        <authorList>
            <consortium name="The Broad Institute Genomics Platform"/>
            <person name="Cuomo C."/>
            <person name="de Hoog S."/>
            <person name="Gorbushina A."/>
            <person name="Stielow B."/>
            <person name="Teixiera M."/>
            <person name="Abouelleil A."/>
            <person name="Chapman S.B."/>
            <person name="Priest M."/>
            <person name="Young S.K."/>
            <person name="Wortman J."/>
            <person name="Nusbaum C."/>
            <person name="Birren B."/>
        </authorList>
    </citation>
    <scope>NUCLEOTIDE SEQUENCE [LARGE SCALE GENOMIC DNA]</scope>
    <source>
        <strain evidence="9 10">CBS 72588</strain>
    </source>
</reference>
<feature type="signal peptide" evidence="8">
    <location>
        <begin position="1"/>
        <end position="21"/>
    </location>
</feature>
<sequence length="531" mass="60915">MKRQFFLHVPTSFFVVALVSRLRITSDIGLSAPPPAGYAQGLIGGVWTTRYAHVLHGNASTKSQWATRVEENEDWLLDVSCAESIGCTRLKLHCTGYQDVFRSFDLSQQPSAIRAHKPDRTAASVDCQLSTFQGSDKERQLFEYFRTRVVFQLSGFLDEDFWITTVLKVSHSVSSVHRLAIAIAAYIGEHDRHSRTTMPQQSWNASLKYYQTALCKANRYTESVDQELVAILSCPLFLCMEFLQGKKLQAMSLFLHGYLLMRTFQEQNSRNSAISRWAVVYESLGPVYNRLMMMSKLFGHSFPTDYSNLAFLPGSNPTPSSTFNNLTVVAKPRQQSGQWIVRRIYELLGRLAASWKPRVVFQWIPSESATRGSELAHDLARRAAHPNRQIPVGTKLKSTARRKPKGTHDEQRKQFEARPGGRYTKQLDRALPGKHTRKLYDNLKRDEAQTLAQLRTGKSRLNRALYRIKAVDSDQCEWCRRPETVRHFLTECTRWTLQRQQYLHATTERWMDVSFLLGGWTNERVDGPLKK</sequence>
<evidence type="ECO:0000313" key="9">
    <source>
        <dbReference type="EMBL" id="KIW36038.1"/>
    </source>
</evidence>
<keyword evidence="3" id="KW-0805">Transcription regulation</keyword>
<dbReference type="GO" id="GO:0046872">
    <property type="term" value="F:metal ion binding"/>
    <property type="evidence" value="ECO:0007669"/>
    <property type="project" value="UniProtKB-KW"/>
</dbReference>
<dbReference type="PANTHER" id="PTHR36206">
    <property type="entry name" value="ASPERCRYPTIN BIOSYNTHESIS CLUSTER-SPECIFIC TRANSCRIPTION REGULATOR ATNN-RELATED"/>
    <property type="match status" value="1"/>
</dbReference>
<evidence type="ECO:0000256" key="4">
    <source>
        <dbReference type="ARBA" id="ARBA00023125"/>
    </source>
</evidence>
<evidence type="ECO:0000256" key="3">
    <source>
        <dbReference type="ARBA" id="ARBA00023015"/>
    </source>
</evidence>
<evidence type="ECO:0000256" key="7">
    <source>
        <dbReference type="SAM" id="MobiDB-lite"/>
    </source>
</evidence>
<evidence type="ECO:0008006" key="11">
    <source>
        <dbReference type="Google" id="ProtNLM"/>
    </source>
</evidence>
<dbReference type="GO" id="GO:0003677">
    <property type="term" value="F:DNA binding"/>
    <property type="evidence" value="ECO:0007669"/>
    <property type="project" value="UniProtKB-KW"/>
</dbReference>
<dbReference type="InterPro" id="IPR052360">
    <property type="entry name" value="Transcr_Regulatory_Proteins"/>
</dbReference>
<accession>A0A0D2CYC9</accession>
<dbReference type="RefSeq" id="XP_016256254.1">
    <property type="nucleotide sequence ID" value="XM_016413381.1"/>
</dbReference>
<name>A0A0D2CYC9_9EURO</name>
<dbReference type="AlphaFoldDB" id="A0A0D2CYC9"/>
<evidence type="ECO:0000256" key="5">
    <source>
        <dbReference type="ARBA" id="ARBA00023163"/>
    </source>
</evidence>
<dbReference type="GeneID" id="27363744"/>
<keyword evidence="5" id="KW-0804">Transcription</keyword>
<keyword evidence="1" id="KW-0479">Metal-binding</keyword>
<evidence type="ECO:0000256" key="6">
    <source>
        <dbReference type="ARBA" id="ARBA00023242"/>
    </source>
</evidence>
<dbReference type="HOGENOM" id="CLU_512914_0_0_1"/>
<protein>
    <recommendedName>
        <fullName evidence="11">Reverse transcriptase zinc-binding domain-containing protein</fullName>
    </recommendedName>
</protein>
<keyword evidence="6" id="KW-0539">Nucleus</keyword>
<dbReference type="PANTHER" id="PTHR36206:SF4">
    <property type="entry name" value="HYPOTHETICAL CONSERVED PROTEIN (EUROFUNG)-RELATED"/>
    <property type="match status" value="1"/>
</dbReference>
<gene>
    <name evidence="9" type="ORF">PV06_11670</name>
</gene>
<organism evidence="9 10">
    <name type="scientific">Exophiala oligosperma</name>
    <dbReference type="NCBI Taxonomy" id="215243"/>
    <lineage>
        <taxon>Eukaryota</taxon>
        <taxon>Fungi</taxon>
        <taxon>Dikarya</taxon>
        <taxon>Ascomycota</taxon>
        <taxon>Pezizomycotina</taxon>
        <taxon>Eurotiomycetes</taxon>
        <taxon>Chaetothyriomycetidae</taxon>
        <taxon>Chaetothyriales</taxon>
        <taxon>Herpotrichiellaceae</taxon>
        <taxon>Exophiala</taxon>
    </lineage>
</organism>
<evidence type="ECO:0000313" key="10">
    <source>
        <dbReference type="Proteomes" id="UP000053342"/>
    </source>
</evidence>
<dbReference type="OrthoDB" id="3261222at2759"/>
<feature type="chain" id="PRO_5002240160" description="Reverse transcriptase zinc-binding domain-containing protein" evidence="8">
    <location>
        <begin position="22"/>
        <end position="531"/>
    </location>
</feature>
<dbReference type="VEuPathDB" id="FungiDB:PV06_11670"/>
<proteinExistence type="predicted"/>
<dbReference type="EMBL" id="KN847380">
    <property type="protein sequence ID" value="KIW36038.1"/>
    <property type="molecule type" value="Genomic_DNA"/>
</dbReference>
<dbReference type="Proteomes" id="UP000053342">
    <property type="component" value="Unassembled WGS sequence"/>
</dbReference>
<keyword evidence="10" id="KW-1185">Reference proteome</keyword>
<evidence type="ECO:0000256" key="1">
    <source>
        <dbReference type="ARBA" id="ARBA00022723"/>
    </source>
</evidence>
<dbReference type="STRING" id="215243.A0A0D2CYC9"/>
<feature type="compositionally biased region" description="Basic and acidic residues" evidence="7">
    <location>
        <begin position="406"/>
        <end position="416"/>
    </location>
</feature>
<keyword evidence="8" id="KW-0732">Signal</keyword>
<evidence type="ECO:0000256" key="2">
    <source>
        <dbReference type="ARBA" id="ARBA00022833"/>
    </source>
</evidence>